<protein>
    <recommendedName>
        <fullName evidence="1">Conserved Oligomeric Golgi complex subunit 6 C-terminal domain-containing protein</fullName>
    </recommendedName>
</protein>
<evidence type="ECO:0000313" key="3">
    <source>
        <dbReference type="Proteomes" id="UP000054560"/>
    </source>
</evidence>
<dbReference type="EMBL" id="KQ242793">
    <property type="protein sequence ID" value="KNC77246.1"/>
    <property type="molecule type" value="Genomic_DNA"/>
</dbReference>
<evidence type="ECO:0000313" key="2">
    <source>
        <dbReference type="EMBL" id="KNC77246.1"/>
    </source>
</evidence>
<dbReference type="STRING" id="667725.A0A0L0FL96"/>
<feature type="domain" description="Conserved Oligomeric Golgi complex subunit 6 C-terminal" evidence="1">
    <location>
        <begin position="1"/>
        <end position="117"/>
    </location>
</feature>
<keyword evidence="3" id="KW-1185">Reference proteome</keyword>
<reference evidence="2 3" key="1">
    <citation type="submission" date="2011-02" db="EMBL/GenBank/DDBJ databases">
        <title>The Genome Sequence of Sphaeroforma arctica JP610.</title>
        <authorList>
            <consortium name="The Broad Institute Genome Sequencing Platform"/>
            <person name="Russ C."/>
            <person name="Cuomo C."/>
            <person name="Young S.K."/>
            <person name="Zeng Q."/>
            <person name="Gargeya S."/>
            <person name="Alvarado L."/>
            <person name="Berlin A."/>
            <person name="Chapman S.B."/>
            <person name="Chen Z."/>
            <person name="Freedman E."/>
            <person name="Gellesch M."/>
            <person name="Goldberg J."/>
            <person name="Griggs A."/>
            <person name="Gujja S."/>
            <person name="Heilman E."/>
            <person name="Heiman D."/>
            <person name="Howarth C."/>
            <person name="Mehta T."/>
            <person name="Neiman D."/>
            <person name="Pearson M."/>
            <person name="Roberts A."/>
            <person name="Saif S."/>
            <person name="Shea T."/>
            <person name="Shenoy N."/>
            <person name="Sisk P."/>
            <person name="Stolte C."/>
            <person name="Sykes S."/>
            <person name="White J."/>
            <person name="Yandava C."/>
            <person name="Burger G."/>
            <person name="Gray M.W."/>
            <person name="Holland P.W.H."/>
            <person name="King N."/>
            <person name="Lang F.B.F."/>
            <person name="Roger A.J."/>
            <person name="Ruiz-Trillo I."/>
            <person name="Haas B."/>
            <person name="Nusbaum C."/>
            <person name="Birren B."/>
        </authorList>
    </citation>
    <scope>NUCLEOTIDE SEQUENCE [LARGE SCALE GENOMIC DNA]</scope>
    <source>
        <strain evidence="2 3">JP610</strain>
    </source>
</reference>
<dbReference type="Proteomes" id="UP000054560">
    <property type="component" value="Unassembled WGS sequence"/>
</dbReference>
<dbReference type="RefSeq" id="XP_014151148.1">
    <property type="nucleotide sequence ID" value="XM_014295673.1"/>
</dbReference>
<dbReference type="InterPro" id="IPR048369">
    <property type="entry name" value="COG6_C"/>
</dbReference>
<name>A0A0L0FL96_9EUKA</name>
<dbReference type="Pfam" id="PF20653">
    <property type="entry name" value="COG6_C"/>
    <property type="match status" value="1"/>
</dbReference>
<gene>
    <name evidence="2" type="ORF">SARC_10286</name>
</gene>
<dbReference type="OrthoDB" id="272987at2759"/>
<accession>A0A0L0FL96</accession>
<dbReference type="GO" id="GO:0006891">
    <property type="term" value="P:intra-Golgi vesicle-mediated transport"/>
    <property type="evidence" value="ECO:0007669"/>
    <property type="project" value="InterPro"/>
</dbReference>
<dbReference type="InterPro" id="IPR010490">
    <property type="entry name" value="COG6"/>
</dbReference>
<dbReference type="PANTHER" id="PTHR21506">
    <property type="entry name" value="COMPONENT OF OLIGOMERIC GOLGI COMPLEX 6"/>
    <property type="match status" value="1"/>
</dbReference>
<dbReference type="GeneID" id="25910790"/>
<proteinExistence type="predicted"/>
<organism evidence="2 3">
    <name type="scientific">Sphaeroforma arctica JP610</name>
    <dbReference type="NCBI Taxonomy" id="667725"/>
    <lineage>
        <taxon>Eukaryota</taxon>
        <taxon>Ichthyosporea</taxon>
        <taxon>Ichthyophonida</taxon>
        <taxon>Sphaeroforma</taxon>
    </lineage>
</organism>
<dbReference type="PANTHER" id="PTHR21506:SF0">
    <property type="entry name" value="CONSERVED OLIGOMERIC GOLGI COMPLEX SUBUNIT 6"/>
    <property type="match status" value="1"/>
</dbReference>
<dbReference type="GO" id="GO:0017119">
    <property type="term" value="C:Golgi transport complex"/>
    <property type="evidence" value="ECO:0007669"/>
    <property type="project" value="InterPro"/>
</dbReference>
<dbReference type="AlphaFoldDB" id="A0A0L0FL96"/>
<dbReference type="eggNOG" id="KOG3758">
    <property type="taxonomic scope" value="Eukaryota"/>
</dbReference>
<evidence type="ECO:0000259" key="1">
    <source>
        <dbReference type="Pfam" id="PF20653"/>
    </source>
</evidence>
<sequence length="159" mass="17495">MESTCRPFRTRLDQVLGSNPGITVCYRLSNLLQFYGHTIRQTIKAESELVGVIEEGRITAFKVFQDSVGMHSKRLISDRTQPSDTLIPTPAQANTLTVVKEIAHSYSGSLMATNAEAGVDSLLGRYTVGSRKMVGRYACAGRDGWLTTNPAHINFVVYP</sequence>